<dbReference type="OrthoDB" id="21595at2759"/>
<evidence type="ECO:0000313" key="3">
    <source>
        <dbReference type="Proteomes" id="UP000298663"/>
    </source>
</evidence>
<organism evidence="2 3">
    <name type="scientific">Steinernema carpocapsae</name>
    <name type="common">Entomopathogenic nematode</name>
    <dbReference type="NCBI Taxonomy" id="34508"/>
    <lineage>
        <taxon>Eukaryota</taxon>
        <taxon>Metazoa</taxon>
        <taxon>Ecdysozoa</taxon>
        <taxon>Nematoda</taxon>
        <taxon>Chromadorea</taxon>
        <taxon>Rhabditida</taxon>
        <taxon>Tylenchina</taxon>
        <taxon>Panagrolaimomorpha</taxon>
        <taxon>Strongyloidoidea</taxon>
        <taxon>Steinernematidae</taxon>
        <taxon>Steinernema</taxon>
    </lineage>
</organism>
<evidence type="ECO:0000259" key="1">
    <source>
        <dbReference type="PROSITE" id="PS50021"/>
    </source>
</evidence>
<dbReference type="GO" id="GO:0015629">
    <property type="term" value="C:actin cytoskeleton"/>
    <property type="evidence" value="ECO:0007669"/>
    <property type="project" value="TreeGrafter"/>
</dbReference>
<name>A0A4U5MMI7_STECR</name>
<feature type="domain" description="Calponin-homology (CH)" evidence="1">
    <location>
        <begin position="47"/>
        <end position="154"/>
    </location>
</feature>
<dbReference type="Pfam" id="PF00307">
    <property type="entry name" value="CH"/>
    <property type="match status" value="1"/>
</dbReference>
<dbReference type="EMBL" id="AZBU02000007">
    <property type="protein sequence ID" value="TKR70572.1"/>
    <property type="molecule type" value="Genomic_DNA"/>
</dbReference>
<dbReference type="InterPro" id="IPR003096">
    <property type="entry name" value="SM22_calponin"/>
</dbReference>
<dbReference type="SUPFAM" id="SSF47576">
    <property type="entry name" value="Calponin-homology domain, CH-domain"/>
    <property type="match status" value="1"/>
</dbReference>
<dbReference type="Proteomes" id="UP000298663">
    <property type="component" value="Unassembled WGS sequence"/>
</dbReference>
<dbReference type="GO" id="GO:0007015">
    <property type="term" value="P:actin filament organization"/>
    <property type="evidence" value="ECO:0007669"/>
    <property type="project" value="TreeGrafter"/>
</dbReference>
<reference evidence="2 3" key="1">
    <citation type="journal article" date="2015" name="Genome Biol.">
        <title>Comparative genomics of Steinernema reveals deeply conserved gene regulatory networks.</title>
        <authorList>
            <person name="Dillman A.R."/>
            <person name="Macchietto M."/>
            <person name="Porter C.F."/>
            <person name="Rogers A."/>
            <person name="Williams B."/>
            <person name="Antoshechkin I."/>
            <person name="Lee M.M."/>
            <person name="Goodwin Z."/>
            <person name="Lu X."/>
            <person name="Lewis E.E."/>
            <person name="Goodrich-Blair H."/>
            <person name="Stock S.P."/>
            <person name="Adams B.J."/>
            <person name="Sternberg P.W."/>
            <person name="Mortazavi A."/>
        </authorList>
    </citation>
    <scope>NUCLEOTIDE SEQUENCE [LARGE SCALE GENOMIC DNA]</scope>
    <source>
        <strain evidence="2 3">ALL</strain>
    </source>
</reference>
<dbReference type="InterPro" id="IPR001715">
    <property type="entry name" value="CH_dom"/>
</dbReference>
<dbReference type="GO" id="GO:0051015">
    <property type="term" value="F:actin filament binding"/>
    <property type="evidence" value="ECO:0007669"/>
    <property type="project" value="TreeGrafter"/>
</dbReference>
<dbReference type="CDD" id="cd00014">
    <property type="entry name" value="CH_SF"/>
    <property type="match status" value="1"/>
</dbReference>
<dbReference type="PROSITE" id="PS50021">
    <property type="entry name" value="CH"/>
    <property type="match status" value="1"/>
</dbReference>
<gene>
    <name evidence="2" type="ORF">L596_022579</name>
</gene>
<accession>A0A4U5MMI7</accession>
<dbReference type="PANTHER" id="PTHR47385:SF14">
    <property type="entry name" value="TRANSGELIN"/>
    <property type="match status" value="1"/>
</dbReference>
<dbReference type="STRING" id="34508.A0A4U5MMI7"/>
<proteinExistence type="predicted"/>
<comment type="caution">
    <text evidence="2">The sequence shown here is derived from an EMBL/GenBank/DDBJ whole genome shotgun (WGS) entry which is preliminary data.</text>
</comment>
<sequence length="156" mass="17876">MAAGWHRFTGRSQYPELSHNTDNSQFCYGVKTNRSFRLKWIQGKSDTEMEKAVISWIEDVTREFAPADDEIGEWLQSGVIICRALDSVFPGILAHNINKSKFAATENISNFLKSATREPLSLKQEDLFELSDLLEQRDLGRVMRTLNTIRLRCGLH</sequence>
<dbReference type="InterPro" id="IPR050606">
    <property type="entry name" value="Calponin-like"/>
</dbReference>
<dbReference type="Gene3D" id="1.10.418.10">
    <property type="entry name" value="Calponin-like domain"/>
    <property type="match status" value="1"/>
</dbReference>
<dbReference type="PANTHER" id="PTHR47385">
    <property type="entry name" value="CALPONIN"/>
    <property type="match status" value="1"/>
</dbReference>
<dbReference type="InterPro" id="IPR036872">
    <property type="entry name" value="CH_dom_sf"/>
</dbReference>
<dbReference type="AlphaFoldDB" id="A0A4U5MMI7"/>
<dbReference type="PRINTS" id="PR00888">
    <property type="entry name" value="SM22CALPONIN"/>
</dbReference>
<protein>
    <recommendedName>
        <fullName evidence="1">Calponin-homology (CH) domain-containing protein</fullName>
    </recommendedName>
</protein>
<keyword evidence="3" id="KW-1185">Reference proteome</keyword>
<evidence type="ECO:0000313" key="2">
    <source>
        <dbReference type="EMBL" id="TKR70572.1"/>
    </source>
</evidence>
<dbReference type="SMART" id="SM00033">
    <property type="entry name" value="CH"/>
    <property type="match status" value="1"/>
</dbReference>
<reference evidence="2 3" key="2">
    <citation type="journal article" date="2019" name="G3 (Bethesda)">
        <title>Hybrid Assembly of the Genome of the Entomopathogenic Nematode Steinernema carpocapsae Identifies the X-Chromosome.</title>
        <authorList>
            <person name="Serra L."/>
            <person name="Macchietto M."/>
            <person name="Macias-Munoz A."/>
            <person name="McGill C.J."/>
            <person name="Rodriguez I.M."/>
            <person name="Rodriguez B."/>
            <person name="Murad R."/>
            <person name="Mortazavi A."/>
        </authorList>
    </citation>
    <scope>NUCLEOTIDE SEQUENCE [LARGE SCALE GENOMIC DNA]</scope>
    <source>
        <strain evidence="2 3">ALL</strain>
    </source>
</reference>